<dbReference type="InterPro" id="IPR029044">
    <property type="entry name" value="Nucleotide-diphossugar_trans"/>
</dbReference>
<evidence type="ECO:0000313" key="3">
    <source>
        <dbReference type="Proteomes" id="UP000095390"/>
    </source>
</evidence>
<organism evidence="2 3">
    <name type="scientific">Anaerobutyricum hallii</name>
    <dbReference type="NCBI Taxonomy" id="39488"/>
    <lineage>
        <taxon>Bacteria</taxon>
        <taxon>Bacillati</taxon>
        <taxon>Bacillota</taxon>
        <taxon>Clostridia</taxon>
        <taxon>Lachnospirales</taxon>
        <taxon>Lachnospiraceae</taxon>
        <taxon>Anaerobutyricum</taxon>
    </lineage>
</organism>
<dbReference type="PANTHER" id="PTHR22916">
    <property type="entry name" value="GLYCOSYLTRANSFERASE"/>
    <property type="match status" value="1"/>
</dbReference>
<sequence length="324" mass="38000">MSVKVSVILPVYNASDYLHQCMDSIVGQTLKDIEIICVDDGSTDNSLDILKEYEQKDKRVKVIQQKNAGAGAARNNGLSIATGEYLSFLDSDDFFEFDMLEKAYEKAKGSNAQIVVFRSDQYREDLKEFVKVKWTLHEKQLPPYRPMNFRSFTGNVFRVFVGWAWDKLFERKFVEENHLKFQELRTSNDMLFVFSAIAFAQRIEIEDVILAHQRRNNPKSLSNTREKSWECFRMALNALKDALTAHGNFWEFEQDYINYALHFSLWNLDTITGPNKERLYNKLKNEWFAEFGIDSLPAERFYDKKEYAKYLKIKSGDFNAYCEQ</sequence>
<reference evidence="2 3" key="1">
    <citation type="submission" date="2015-09" db="EMBL/GenBank/DDBJ databases">
        <authorList>
            <consortium name="Pathogen Informatics"/>
        </authorList>
    </citation>
    <scope>NUCLEOTIDE SEQUENCE [LARGE SCALE GENOMIC DNA]</scope>
    <source>
        <strain evidence="2 3">2789STDY5834966</strain>
    </source>
</reference>
<dbReference type="OrthoDB" id="1640114at2"/>
<dbReference type="SUPFAM" id="SSF53448">
    <property type="entry name" value="Nucleotide-diphospho-sugar transferases"/>
    <property type="match status" value="1"/>
</dbReference>
<dbReference type="Gene3D" id="3.90.550.10">
    <property type="entry name" value="Spore Coat Polysaccharide Biosynthesis Protein SpsA, Chain A"/>
    <property type="match status" value="1"/>
</dbReference>
<evidence type="ECO:0000313" key="2">
    <source>
        <dbReference type="EMBL" id="CUN13979.1"/>
    </source>
</evidence>
<dbReference type="InterPro" id="IPR001173">
    <property type="entry name" value="Glyco_trans_2-like"/>
</dbReference>
<dbReference type="PANTHER" id="PTHR22916:SF3">
    <property type="entry name" value="UDP-GLCNAC:BETAGAL BETA-1,3-N-ACETYLGLUCOSAMINYLTRANSFERASE-LIKE PROTEIN 1"/>
    <property type="match status" value="1"/>
</dbReference>
<dbReference type="CDD" id="cd00761">
    <property type="entry name" value="Glyco_tranf_GTA_type"/>
    <property type="match status" value="1"/>
</dbReference>
<feature type="domain" description="Glycosyltransferase 2-like" evidence="1">
    <location>
        <begin position="6"/>
        <end position="159"/>
    </location>
</feature>
<dbReference type="Proteomes" id="UP000095390">
    <property type="component" value="Unassembled WGS sequence"/>
</dbReference>
<gene>
    <name evidence="2" type="primary">kfoC_3</name>
    <name evidence="2" type="ORF">ERS852578_02437</name>
</gene>
<dbReference type="AlphaFoldDB" id="A0A173UGK4"/>
<dbReference type="Pfam" id="PF00535">
    <property type="entry name" value="Glycos_transf_2"/>
    <property type="match status" value="1"/>
</dbReference>
<name>A0A173UGK4_9FIRM</name>
<protein>
    <submittedName>
        <fullName evidence="2">Chondroitin polymerase</fullName>
    </submittedName>
</protein>
<dbReference type="EMBL" id="CYYC01000036">
    <property type="protein sequence ID" value="CUN13979.1"/>
    <property type="molecule type" value="Genomic_DNA"/>
</dbReference>
<proteinExistence type="predicted"/>
<dbReference type="GO" id="GO:0016758">
    <property type="term" value="F:hexosyltransferase activity"/>
    <property type="evidence" value="ECO:0007669"/>
    <property type="project" value="UniProtKB-ARBA"/>
</dbReference>
<dbReference type="RefSeq" id="WP_022169948.1">
    <property type="nucleotide sequence ID" value="NZ_CAUDVV010000017.1"/>
</dbReference>
<evidence type="ECO:0000259" key="1">
    <source>
        <dbReference type="Pfam" id="PF00535"/>
    </source>
</evidence>
<accession>A0A173UGK4</accession>